<keyword evidence="4" id="KW-1133">Transmembrane helix</keyword>
<evidence type="ECO:0000313" key="7">
    <source>
        <dbReference type="EMBL" id="KAK3583473.1"/>
    </source>
</evidence>
<dbReference type="InterPro" id="IPR051728">
    <property type="entry name" value="RING-FYVE_E3_ubiquitin-ligase"/>
</dbReference>
<comment type="caution">
    <text evidence="7">The sequence shown here is derived from an EMBL/GenBank/DDBJ whole genome shotgun (WGS) entry which is preliminary data.</text>
</comment>
<reference evidence="7" key="3">
    <citation type="submission" date="2023-05" db="EMBL/GenBank/DDBJ databases">
        <authorList>
            <person name="Smith C.H."/>
        </authorList>
    </citation>
    <scope>NUCLEOTIDE SEQUENCE</scope>
    <source>
        <strain evidence="7">CHS0354</strain>
        <tissue evidence="7">Mantle</tissue>
    </source>
</reference>
<name>A0AAE0S1G8_9BIVA</name>
<protein>
    <recommendedName>
        <fullName evidence="6">RING-type domain-containing protein</fullName>
    </recommendedName>
</protein>
<keyword evidence="4" id="KW-0472">Membrane</keyword>
<dbReference type="InterPro" id="IPR013083">
    <property type="entry name" value="Znf_RING/FYVE/PHD"/>
</dbReference>
<reference evidence="7" key="1">
    <citation type="journal article" date="2021" name="Genome Biol. Evol.">
        <title>A High-Quality Reference Genome for a Parasitic Bivalve with Doubly Uniparental Inheritance (Bivalvia: Unionida).</title>
        <authorList>
            <person name="Smith C.H."/>
        </authorList>
    </citation>
    <scope>NUCLEOTIDE SEQUENCE</scope>
    <source>
        <strain evidence="7">CHS0354</strain>
    </source>
</reference>
<dbReference type="Pfam" id="PF13920">
    <property type="entry name" value="zf-C3HC4_3"/>
    <property type="match status" value="1"/>
</dbReference>
<feature type="signal peptide" evidence="5">
    <location>
        <begin position="1"/>
        <end position="21"/>
    </location>
</feature>
<dbReference type="GO" id="GO:0008270">
    <property type="term" value="F:zinc ion binding"/>
    <property type="evidence" value="ECO:0007669"/>
    <property type="project" value="UniProtKB-KW"/>
</dbReference>
<organism evidence="7 8">
    <name type="scientific">Potamilus streckersoni</name>
    <dbReference type="NCBI Taxonomy" id="2493646"/>
    <lineage>
        <taxon>Eukaryota</taxon>
        <taxon>Metazoa</taxon>
        <taxon>Spiralia</taxon>
        <taxon>Lophotrochozoa</taxon>
        <taxon>Mollusca</taxon>
        <taxon>Bivalvia</taxon>
        <taxon>Autobranchia</taxon>
        <taxon>Heteroconchia</taxon>
        <taxon>Palaeoheterodonta</taxon>
        <taxon>Unionida</taxon>
        <taxon>Unionoidea</taxon>
        <taxon>Unionidae</taxon>
        <taxon>Ambleminae</taxon>
        <taxon>Lampsilini</taxon>
        <taxon>Potamilus</taxon>
    </lineage>
</organism>
<dbReference type="Proteomes" id="UP001195483">
    <property type="component" value="Unassembled WGS sequence"/>
</dbReference>
<dbReference type="EMBL" id="JAEAOA010001522">
    <property type="protein sequence ID" value="KAK3583473.1"/>
    <property type="molecule type" value="Genomic_DNA"/>
</dbReference>
<dbReference type="Gene3D" id="3.30.40.10">
    <property type="entry name" value="Zinc/RING finger domain, C3HC4 (zinc finger)"/>
    <property type="match status" value="1"/>
</dbReference>
<evidence type="ECO:0000256" key="1">
    <source>
        <dbReference type="ARBA" id="ARBA00022771"/>
    </source>
</evidence>
<feature type="chain" id="PRO_5042208795" description="RING-type domain-containing protein" evidence="5">
    <location>
        <begin position="22"/>
        <end position="407"/>
    </location>
</feature>
<keyword evidence="4" id="KW-0812">Transmembrane</keyword>
<keyword evidence="1 3" id="KW-0479">Metal-binding</keyword>
<feature type="transmembrane region" description="Helical" evidence="4">
    <location>
        <begin position="235"/>
        <end position="258"/>
    </location>
</feature>
<dbReference type="PROSITE" id="PS50089">
    <property type="entry name" value="ZF_RING_2"/>
    <property type="match status" value="1"/>
</dbReference>
<evidence type="ECO:0000256" key="4">
    <source>
        <dbReference type="SAM" id="Phobius"/>
    </source>
</evidence>
<dbReference type="SUPFAM" id="SSF57850">
    <property type="entry name" value="RING/U-box"/>
    <property type="match status" value="1"/>
</dbReference>
<proteinExistence type="predicted"/>
<sequence>MMSQSTRLFLLLNTVARLLSGAGIPLKYVCPGHSVHAFQNIKFDSCNADVSLSMNGDRNTQIAKWLIQNCTWKETLLTEYEKRVIFDKNGTITIHNFNHFDQAKYVVISKMTPLPKIYDVQLSLMLAPTKACKPIIDKLGNILIASLNVNDCGKPVAIPYWKDYGGVSNTNEPMLKLPPGKEAGTYYACIDGPALACMKYVQPQNYCSAYTIEGSMQHVTSKSPEVTMETGNTTVIIVISIVMGILFILLVVVTLILIQRNCARRNVNENHTTPLLESNQPMTKSDLKGENIKLSQIDDQRQGLKTHCYNFNSPSDAVQQVLETHKDQEYKTEETINEHQPSIDPAKLRELQELRDDALCKICFSDSKSVCFMPCKHIATCAKCSISLQECPVCRAIIEKKMNIAVD</sequence>
<evidence type="ECO:0000313" key="8">
    <source>
        <dbReference type="Proteomes" id="UP001195483"/>
    </source>
</evidence>
<evidence type="ECO:0000256" key="3">
    <source>
        <dbReference type="PROSITE-ProRule" id="PRU00175"/>
    </source>
</evidence>
<keyword evidence="8" id="KW-1185">Reference proteome</keyword>
<feature type="domain" description="RING-type" evidence="6">
    <location>
        <begin position="360"/>
        <end position="395"/>
    </location>
</feature>
<evidence type="ECO:0000259" key="6">
    <source>
        <dbReference type="PROSITE" id="PS50089"/>
    </source>
</evidence>
<keyword evidence="5" id="KW-0732">Signal</keyword>
<dbReference type="PANTHER" id="PTHR14879:SF5">
    <property type="entry name" value="RING-TYPE DOMAIN-CONTAINING PROTEIN"/>
    <property type="match status" value="1"/>
</dbReference>
<dbReference type="InterPro" id="IPR001841">
    <property type="entry name" value="Znf_RING"/>
</dbReference>
<gene>
    <name evidence="7" type="ORF">CHS0354_025604</name>
</gene>
<evidence type="ECO:0000256" key="5">
    <source>
        <dbReference type="SAM" id="SignalP"/>
    </source>
</evidence>
<dbReference type="AlphaFoldDB" id="A0AAE0S1G8"/>
<evidence type="ECO:0000256" key="2">
    <source>
        <dbReference type="ARBA" id="ARBA00022833"/>
    </source>
</evidence>
<keyword evidence="1 3" id="KW-0863">Zinc-finger</keyword>
<dbReference type="PANTHER" id="PTHR14879">
    <property type="entry name" value="CASPASE REGULATOR, RING FINGER DOMAIN-CONTAINING"/>
    <property type="match status" value="1"/>
</dbReference>
<keyword evidence="2" id="KW-0862">Zinc</keyword>
<reference evidence="7" key="2">
    <citation type="journal article" date="2021" name="Genome Biol. Evol.">
        <title>Developing a high-quality reference genome for a parasitic bivalve with doubly uniparental inheritance (Bivalvia: Unionida).</title>
        <authorList>
            <person name="Smith C.H."/>
        </authorList>
    </citation>
    <scope>NUCLEOTIDE SEQUENCE</scope>
    <source>
        <strain evidence="7">CHS0354</strain>
        <tissue evidence="7">Mantle</tissue>
    </source>
</reference>
<accession>A0AAE0S1G8</accession>